<reference evidence="3" key="1">
    <citation type="journal article" date="2020" name="Stud. Mycol.">
        <title>101 Dothideomycetes genomes: a test case for predicting lifestyles and emergence of pathogens.</title>
        <authorList>
            <person name="Haridas S."/>
            <person name="Albert R."/>
            <person name="Binder M."/>
            <person name="Bloem J."/>
            <person name="Labutti K."/>
            <person name="Salamov A."/>
            <person name="Andreopoulos B."/>
            <person name="Baker S."/>
            <person name="Barry K."/>
            <person name="Bills G."/>
            <person name="Bluhm B."/>
            <person name="Cannon C."/>
            <person name="Castanera R."/>
            <person name="Culley D."/>
            <person name="Daum C."/>
            <person name="Ezra D."/>
            <person name="Gonzalez J."/>
            <person name="Henrissat B."/>
            <person name="Kuo A."/>
            <person name="Liang C."/>
            <person name="Lipzen A."/>
            <person name="Lutzoni F."/>
            <person name="Magnuson J."/>
            <person name="Mondo S."/>
            <person name="Nolan M."/>
            <person name="Ohm R."/>
            <person name="Pangilinan J."/>
            <person name="Park H.-J."/>
            <person name="Ramirez L."/>
            <person name="Alfaro M."/>
            <person name="Sun H."/>
            <person name="Tritt A."/>
            <person name="Yoshinaga Y."/>
            <person name="Zwiers L.-H."/>
            <person name="Turgeon B."/>
            <person name="Goodwin S."/>
            <person name="Spatafora J."/>
            <person name="Crous P."/>
            <person name="Grigoriev I."/>
        </authorList>
    </citation>
    <scope>NUCLEOTIDE SEQUENCE</scope>
    <source>
        <strain evidence="3">CBS 207.26</strain>
    </source>
</reference>
<dbReference type="GO" id="GO:0006310">
    <property type="term" value="P:DNA recombination"/>
    <property type="evidence" value="ECO:0007669"/>
    <property type="project" value="InterPro"/>
</dbReference>
<dbReference type="InterPro" id="IPR012310">
    <property type="entry name" value="DNA_ligase_ATP-dep_cent"/>
</dbReference>
<evidence type="ECO:0000313" key="4">
    <source>
        <dbReference type="Proteomes" id="UP000800200"/>
    </source>
</evidence>
<sequence>MMSGLNPSIRSLWDAFTRAITQRWEGLVLKERDDPYYSSSKNNGFIKLKKDYIKGLGDTIDFAIVCCLDVKPIFYILNKVLALTNHLIDTVSFDELQELARQSMEVPEESESENKNRLKKLKRADPKPNYLVNSMNRTTSYNVGPEKSKRVNPPELLDERMDEKPENGKPLKRKLLSENSQQAVKRVKVSPITSTDDEATQPPPAAPTSTASSPFHEDSSVTLSANSSVTKPGSQTLARNSDQQLGCRVASSTLQEVTGEPEDQMYRMGIRHTIAGRIHMSYRTHNARLLFLAALPPWRATIHIRMPQTGAVNVIQAVVPGGVGLRERFGDGRGERDEAN</sequence>
<name>A0A6A6D5U3_9PEZI</name>
<feature type="domain" description="ATP-dependent DNA ligase family profile" evidence="2">
    <location>
        <begin position="8"/>
        <end position="65"/>
    </location>
</feature>
<feature type="compositionally biased region" description="Polar residues" evidence="1">
    <location>
        <begin position="131"/>
        <end position="142"/>
    </location>
</feature>
<feature type="region of interest" description="Disordered" evidence="1">
    <location>
        <begin position="102"/>
        <end position="244"/>
    </location>
</feature>
<protein>
    <recommendedName>
        <fullName evidence="2">ATP-dependent DNA ligase family profile domain-containing protein</fullName>
    </recommendedName>
</protein>
<dbReference type="Proteomes" id="UP000800200">
    <property type="component" value="Unassembled WGS sequence"/>
</dbReference>
<feature type="compositionally biased region" description="Polar residues" evidence="1">
    <location>
        <begin position="220"/>
        <end position="244"/>
    </location>
</feature>
<dbReference type="GO" id="GO:0005524">
    <property type="term" value="F:ATP binding"/>
    <property type="evidence" value="ECO:0007669"/>
    <property type="project" value="InterPro"/>
</dbReference>
<evidence type="ECO:0000259" key="2">
    <source>
        <dbReference type="PROSITE" id="PS50160"/>
    </source>
</evidence>
<dbReference type="GO" id="GO:0003910">
    <property type="term" value="F:DNA ligase (ATP) activity"/>
    <property type="evidence" value="ECO:0007669"/>
    <property type="project" value="InterPro"/>
</dbReference>
<dbReference type="Gene3D" id="3.30.1490.70">
    <property type="match status" value="1"/>
</dbReference>
<evidence type="ECO:0000313" key="3">
    <source>
        <dbReference type="EMBL" id="KAF2174804.1"/>
    </source>
</evidence>
<feature type="compositionally biased region" description="Basic and acidic residues" evidence="1">
    <location>
        <begin position="157"/>
        <end position="169"/>
    </location>
</feature>
<dbReference type="AlphaFoldDB" id="A0A6A6D5U3"/>
<proteinExistence type="predicted"/>
<dbReference type="PROSITE" id="PS50160">
    <property type="entry name" value="DNA_LIGASE_A3"/>
    <property type="match status" value="1"/>
</dbReference>
<dbReference type="GO" id="GO:0006281">
    <property type="term" value="P:DNA repair"/>
    <property type="evidence" value="ECO:0007669"/>
    <property type="project" value="InterPro"/>
</dbReference>
<organism evidence="3 4">
    <name type="scientific">Zopfia rhizophila CBS 207.26</name>
    <dbReference type="NCBI Taxonomy" id="1314779"/>
    <lineage>
        <taxon>Eukaryota</taxon>
        <taxon>Fungi</taxon>
        <taxon>Dikarya</taxon>
        <taxon>Ascomycota</taxon>
        <taxon>Pezizomycotina</taxon>
        <taxon>Dothideomycetes</taxon>
        <taxon>Dothideomycetes incertae sedis</taxon>
        <taxon>Zopfiaceae</taxon>
        <taxon>Zopfia</taxon>
    </lineage>
</organism>
<evidence type="ECO:0000256" key="1">
    <source>
        <dbReference type="SAM" id="MobiDB-lite"/>
    </source>
</evidence>
<keyword evidence="4" id="KW-1185">Reference proteome</keyword>
<accession>A0A6A6D5U3</accession>
<dbReference type="OrthoDB" id="5003716at2759"/>
<gene>
    <name evidence="3" type="ORF">K469DRAFT_685400</name>
</gene>
<dbReference type="EMBL" id="ML994770">
    <property type="protein sequence ID" value="KAF2174804.1"/>
    <property type="molecule type" value="Genomic_DNA"/>
</dbReference>
<dbReference type="SUPFAM" id="SSF56091">
    <property type="entry name" value="DNA ligase/mRNA capping enzyme, catalytic domain"/>
    <property type="match status" value="1"/>
</dbReference>